<evidence type="ECO:0000256" key="4">
    <source>
        <dbReference type="ARBA" id="ARBA00022723"/>
    </source>
</evidence>
<evidence type="ECO:0000259" key="15">
    <source>
        <dbReference type="PROSITE" id="PS50804"/>
    </source>
</evidence>
<evidence type="ECO:0000256" key="3">
    <source>
        <dbReference type="ARBA" id="ARBA00006991"/>
    </source>
</evidence>
<comment type="similarity">
    <text evidence="3">Belongs to the krueppel C2H2-type zinc-finger protein family.</text>
</comment>
<dbReference type="GO" id="GO:0006357">
    <property type="term" value="P:regulation of transcription by RNA polymerase II"/>
    <property type="evidence" value="ECO:0000318"/>
    <property type="project" value="GO_Central"/>
</dbReference>
<dbReference type="SMART" id="SM00431">
    <property type="entry name" value="SCAN"/>
    <property type="match status" value="1"/>
</dbReference>
<reference evidence="16 17" key="1">
    <citation type="submission" date="2009-12" db="EMBL/GenBank/DDBJ databases">
        <title>The Genome Sequence of Anolis carolinensis (Green Anole Lizard).</title>
        <authorList>
            <consortium name="The Genome Sequencing Platform"/>
            <person name="Di Palma F."/>
            <person name="Alfoldi J."/>
            <person name="Heiman D."/>
            <person name="Young S."/>
            <person name="Grabherr M."/>
            <person name="Johnson J."/>
            <person name="Lander E.S."/>
            <person name="Lindblad-Toh K."/>
        </authorList>
    </citation>
    <scope>NUCLEOTIDE SEQUENCE [LARGE SCALE GENOMIC DNA]</scope>
    <source>
        <strain evidence="16 17">JBL SC #1</strain>
    </source>
</reference>
<keyword evidence="6 12" id="KW-0863">Zinc-finger</keyword>
<feature type="domain" description="C2H2-type" evidence="14">
    <location>
        <begin position="744"/>
        <end position="771"/>
    </location>
</feature>
<evidence type="ECO:0000256" key="12">
    <source>
        <dbReference type="PROSITE-ProRule" id="PRU00042"/>
    </source>
</evidence>
<dbReference type="GO" id="GO:0000978">
    <property type="term" value="F:RNA polymerase II cis-regulatory region sequence-specific DNA binding"/>
    <property type="evidence" value="ECO:0000318"/>
    <property type="project" value="GO_Central"/>
</dbReference>
<dbReference type="AlphaFoldDB" id="A0A803T6M0"/>
<feature type="region of interest" description="Disordered" evidence="13">
    <location>
        <begin position="94"/>
        <end position="120"/>
    </location>
</feature>
<comment type="function">
    <text evidence="1">May be involved in transcriptional regulation.</text>
</comment>
<gene>
    <name evidence="16" type="primary">LOC103278092</name>
</gene>
<evidence type="ECO:0000313" key="16">
    <source>
        <dbReference type="Ensembl" id="ENSACAP00000030860.1"/>
    </source>
</evidence>
<dbReference type="InterPro" id="IPR003309">
    <property type="entry name" value="SCAN_dom"/>
</dbReference>
<reference evidence="16" key="3">
    <citation type="submission" date="2025-09" db="UniProtKB">
        <authorList>
            <consortium name="Ensembl"/>
        </authorList>
    </citation>
    <scope>IDENTIFICATION</scope>
</reference>
<dbReference type="FunFam" id="3.30.160.60:FF:002343">
    <property type="entry name" value="Zinc finger protein 33A"/>
    <property type="match status" value="4"/>
</dbReference>
<protein>
    <submittedName>
        <fullName evidence="16">Uncharacterized protein</fullName>
    </submittedName>
</protein>
<feature type="domain" description="C2H2-type" evidence="14">
    <location>
        <begin position="632"/>
        <end position="659"/>
    </location>
</feature>
<keyword evidence="10" id="KW-0804">Transcription</keyword>
<feature type="compositionally biased region" description="Basic and acidic residues" evidence="13">
    <location>
        <begin position="569"/>
        <end position="585"/>
    </location>
</feature>
<feature type="domain" description="C2H2-type" evidence="14">
    <location>
        <begin position="828"/>
        <end position="855"/>
    </location>
</feature>
<dbReference type="CDD" id="cd07936">
    <property type="entry name" value="SCAN"/>
    <property type="match status" value="1"/>
</dbReference>
<proteinExistence type="inferred from homology"/>
<dbReference type="InParanoid" id="A0A803T6M0"/>
<organism evidence="16 17">
    <name type="scientific">Anolis carolinensis</name>
    <name type="common">Green anole</name>
    <name type="synonym">American chameleon</name>
    <dbReference type="NCBI Taxonomy" id="28377"/>
    <lineage>
        <taxon>Eukaryota</taxon>
        <taxon>Metazoa</taxon>
        <taxon>Chordata</taxon>
        <taxon>Craniata</taxon>
        <taxon>Vertebrata</taxon>
        <taxon>Euteleostomi</taxon>
        <taxon>Lepidosauria</taxon>
        <taxon>Squamata</taxon>
        <taxon>Bifurcata</taxon>
        <taxon>Unidentata</taxon>
        <taxon>Episquamata</taxon>
        <taxon>Toxicofera</taxon>
        <taxon>Iguania</taxon>
        <taxon>Dactyloidae</taxon>
        <taxon>Anolis</taxon>
    </lineage>
</organism>
<dbReference type="Gene3D" id="3.30.160.60">
    <property type="entry name" value="Classic Zinc Finger"/>
    <property type="match status" value="9"/>
</dbReference>
<keyword evidence="17" id="KW-1185">Reference proteome</keyword>
<keyword evidence="5" id="KW-0677">Repeat</keyword>
<dbReference type="GO" id="GO:0000981">
    <property type="term" value="F:DNA-binding transcription factor activity, RNA polymerase II-specific"/>
    <property type="evidence" value="ECO:0000318"/>
    <property type="project" value="GO_Central"/>
</dbReference>
<dbReference type="GeneTree" id="ENSGT01150000286918"/>
<dbReference type="GO" id="GO:0008270">
    <property type="term" value="F:zinc ion binding"/>
    <property type="evidence" value="ECO:0007669"/>
    <property type="project" value="UniProtKB-KW"/>
</dbReference>
<evidence type="ECO:0000256" key="11">
    <source>
        <dbReference type="ARBA" id="ARBA00023242"/>
    </source>
</evidence>
<feature type="domain" description="C2H2-type" evidence="14">
    <location>
        <begin position="604"/>
        <end position="631"/>
    </location>
</feature>
<dbReference type="Proteomes" id="UP000001646">
    <property type="component" value="Chromosome 2"/>
</dbReference>
<feature type="domain" description="C2H2-type" evidence="14">
    <location>
        <begin position="688"/>
        <end position="715"/>
    </location>
</feature>
<dbReference type="OrthoDB" id="8117402at2759"/>
<dbReference type="FunFam" id="3.30.160.60:FF:000295">
    <property type="entry name" value="zinc finger protein 19"/>
    <property type="match status" value="1"/>
</dbReference>
<evidence type="ECO:0000256" key="1">
    <source>
        <dbReference type="ARBA" id="ARBA00003767"/>
    </source>
</evidence>
<dbReference type="PROSITE" id="PS50157">
    <property type="entry name" value="ZINC_FINGER_C2H2_2"/>
    <property type="match status" value="9"/>
</dbReference>
<dbReference type="SMART" id="SM00355">
    <property type="entry name" value="ZnF_C2H2"/>
    <property type="match status" value="9"/>
</dbReference>
<comment type="subcellular location">
    <subcellularLocation>
        <location evidence="2">Nucleus</location>
    </subcellularLocation>
</comment>
<evidence type="ECO:0000259" key="14">
    <source>
        <dbReference type="PROSITE" id="PS50157"/>
    </source>
</evidence>
<evidence type="ECO:0000313" key="17">
    <source>
        <dbReference type="Proteomes" id="UP000001646"/>
    </source>
</evidence>
<evidence type="ECO:0000256" key="5">
    <source>
        <dbReference type="ARBA" id="ARBA00022737"/>
    </source>
</evidence>
<sequence length="870" mass="97771">MSWAATGGSSALAAPPGPTATSSSSSSSSFLPRLSFWRSSCPLAAQEKSPSSAQEYFSTLLELPVLSPSIGTEVWLEERKGMKELNPASLQLEQGAAREGGKAGNGVQSEHVTEGPMWKAPEEGNKLPGLRMEQCWEAQWQQFLKTFQSPSWAWRSLPPAEEMPWDKAKDFLASFEQVAKACRWPKEEWVARLLPALSGEAEQAFQSLEAGDREDYGKVKAAILRAESLRAELQRQHFRQFCCQEVEDPRRVYSQVQELCSRWLKPERRSKEQILELLVLEQFLASLPQDLQGWIRGGGPESCSQAVALAEDFLLKRQQEADSARCQGLSQDVCVGSLDAERKSPDAAQGQIYEESKPVKDADIPLLSGGTQCPSPSISVFPPDGQVKTEAELGEGLLDCRDTGVPLHSVEQTLSQPGPQTIFWQVLQEEGGNTQPFGEVDSTLLKVETSQHGGDKLEERPGVAPLLNQRDGLLTAEPSGQRSDEKGCWKEMKISSQVEPSQRPTAPNIHKSGYRLMGQESKKYMETERKHTKSLIGADKKASTDVGKPLFSKYGRKYHSVSDGFVDLNPRKKDTKCPEEGETSKSHGQSLQRNQNVPTGRKLHKCVTCEKDFKSRADLLCHKRSHTGEKPYQCSQCEKCFSWKYKLVRHQLSHTGMKPYKCFQCGKCFAQRSHLKNHQRIHTGEKPHECCQCGMCFTLKHNLKDHQRIHTGEKPYKCSQCCKSFTKRSNMKVHQRIHTGEKPYKCSQCGKSFAERKTLKDHQRIHTGEKPYKCSQCGKCFPQRHTLKNHQRIHTGEKPYKCSQCGKCFSKRSNMKVHQRIHTGEKPYECSQCGKCFQRHSHLIVHQGIHTGKKPYCAPNVEKASLGNIC</sequence>
<evidence type="ECO:0000256" key="7">
    <source>
        <dbReference type="ARBA" id="ARBA00022833"/>
    </source>
</evidence>
<dbReference type="SUPFAM" id="SSF57667">
    <property type="entry name" value="beta-beta-alpha zinc fingers"/>
    <property type="match status" value="5"/>
</dbReference>
<dbReference type="Ensembl" id="ENSACAT00000037714.1">
    <property type="protein sequence ID" value="ENSACAP00000030860.1"/>
    <property type="gene ID" value="ENSACAG00000026832.2"/>
</dbReference>
<dbReference type="PROSITE" id="PS00028">
    <property type="entry name" value="ZINC_FINGER_C2H2_1"/>
    <property type="match status" value="9"/>
</dbReference>
<keyword evidence="11" id="KW-0539">Nucleus</keyword>
<feature type="domain" description="C2H2-type" evidence="14">
    <location>
        <begin position="660"/>
        <end position="687"/>
    </location>
</feature>
<evidence type="ECO:0000256" key="9">
    <source>
        <dbReference type="ARBA" id="ARBA00023125"/>
    </source>
</evidence>
<dbReference type="PROSITE" id="PS50804">
    <property type="entry name" value="SCAN_BOX"/>
    <property type="match status" value="1"/>
</dbReference>
<dbReference type="InterPro" id="IPR013087">
    <property type="entry name" value="Znf_C2H2_type"/>
</dbReference>
<dbReference type="KEGG" id="acs:100565231"/>
<feature type="domain" description="C2H2-type" evidence="14">
    <location>
        <begin position="772"/>
        <end position="799"/>
    </location>
</feature>
<dbReference type="FunFam" id="3.30.160.60:FF:000358">
    <property type="entry name" value="zinc finger protein 24"/>
    <property type="match status" value="1"/>
</dbReference>
<dbReference type="FunFam" id="3.30.160.60:FF:000028">
    <property type="entry name" value="zinc finger protein 90 homolog"/>
    <property type="match status" value="1"/>
</dbReference>
<dbReference type="InterPro" id="IPR038269">
    <property type="entry name" value="SCAN_sf"/>
</dbReference>
<dbReference type="InterPro" id="IPR036236">
    <property type="entry name" value="Znf_C2H2_sf"/>
</dbReference>
<dbReference type="Pfam" id="PF02023">
    <property type="entry name" value="SCAN"/>
    <property type="match status" value="1"/>
</dbReference>
<dbReference type="Bgee" id="ENSACAG00000026832">
    <property type="expression patterns" value="Expressed in ovary and 13 other cell types or tissues"/>
</dbReference>
<dbReference type="SUPFAM" id="SSF47353">
    <property type="entry name" value="Retrovirus capsid dimerization domain-like"/>
    <property type="match status" value="1"/>
</dbReference>
<dbReference type="Gene3D" id="1.10.4020.10">
    <property type="entry name" value="DNA breaking-rejoining enzymes"/>
    <property type="match status" value="1"/>
</dbReference>
<evidence type="ECO:0000256" key="6">
    <source>
        <dbReference type="ARBA" id="ARBA00022771"/>
    </source>
</evidence>
<feature type="region of interest" description="Disordered" evidence="13">
    <location>
        <begin position="569"/>
        <end position="598"/>
    </location>
</feature>
<feature type="domain" description="SCAN box" evidence="15">
    <location>
        <begin position="235"/>
        <end position="318"/>
    </location>
</feature>
<dbReference type="GO" id="GO:0005634">
    <property type="term" value="C:nucleus"/>
    <property type="evidence" value="ECO:0007669"/>
    <property type="project" value="UniProtKB-SubCell"/>
</dbReference>
<evidence type="ECO:0000256" key="10">
    <source>
        <dbReference type="ARBA" id="ARBA00023163"/>
    </source>
</evidence>
<evidence type="ECO:0000256" key="13">
    <source>
        <dbReference type="SAM" id="MobiDB-lite"/>
    </source>
</evidence>
<evidence type="ECO:0000256" key="8">
    <source>
        <dbReference type="ARBA" id="ARBA00023015"/>
    </source>
</evidence>
<dbReference type="PANTHER" id="PTHR14003">
    <property type="entry name" value="TRANSCRIPTIONAL REPRESSOR PROTEIN YY"/>
    <property type="match status" value="1"/>
</dbReference>
<reference evidence="16" key="2">
    <citation type="submission" date="2025-08" db="UniProtKB">
        <authorList>
            <consortium name="Ensembl"/>
        </authorList>
    </citation>
    <scope>IDENTIFICATION</scope>
</reference>
<keyword evidence="8" id="KW-0805">Transcription regulation</keyword>
<keyword evidence="9" id="KW-0238">DNA-binding</keyword>
<dbReference type="FunFam" id="1.10.4020.10:FF:000001">
    <property type="entry name" value="zinc finger protein 263 isoform X1"/>
    <property type="match status" value="1"/>
</dbReference>
<evidence type="ECO:0000256" key="2">
    <source>
        <dbReference type="ARBA" id="ARBA00004123"/>
    </source>
</evidence>
<dbReference type="Pfam" id="PF00096">
    <property type="entry name" value="zf-C2H2"/>
    <property type="match status" value="5"/>
</dbReference>
<dbReference type="PANTHER" id="PTHR14003:SF23">
    <property type="entry name" value="ZINC FINGER PROTEIN 143"/>
    <property type="match status" value="1"/>
</dbReference>
<feature type="domain" description="C2H2-type" evidence="14">
    <location>
        <begin position="800"/>
        <end position="827"/>
    </location>
</feature>
<feature type="compositionally biased region" description="Polar residues" evidence="13">
    <location>
        <begin position="586"/>
        <end position="598"/>
    </location>
</feature>
<name>A0A803T6M0_ANOCA</name>
<feature type="domain" description="C2H2-type" evidence="14">
    <location>
        <begin position="716"/>
        <end position="743"/>
    </location>
</feature>
<feature type="region of interest" description="Disordered" evidence="13">
    <location>
        <begin position="1"/>
        <end position="30"/>
    </location>
</feature>
<accession>A0A803T6M0</accession>
<keyword evidence="4" id="KW-0479">Metal-binding</keyword>
<dbReference type="FunFam" id="3.30.160.60:FF:002061">
    <property type="entry name" value="Uncharacterized protein"/>
    <property type="match status" value="2"/>
</dbReference>
<keyword evidence="7" id="KW-0862">Zinc</keyword>